<accession>E4Z1G7</accession>
<organism evidence="2">
    <name type="scientific">Oikopleura dioica</name>
    <name type="common">Tunicate</name>
    <dbReference type="NCBI Taxonomy" id="34765"/>
    <lineage>
        <taxon>Eukaryota</taxon>
        <taxon>Metazoa</taxon>
        <taxon>Chordata</taxon>
        <taxon>Tunicata</taxon>
        <taxon>Appendicularia</taxon>
        <taxon>Copelata</taxon>
        <taxon>Oikopleuridae</taxon>
        <taxon>Oikopleura</taxon>
    </lineage>
</organism>
<reference evidence="2" key="1">
    <citation type="journal article" date="2010" name="Science">
        <title>Plasticity of animal genome architecture unmasked by rapid evolution of a pelagic tunicate.</title>
        <authorList>
            <person name="Denoeud F."/>
            <person name="Henriet S."/>
            <person name="Mungpakdee S."/>
            <person name="Aury J.M."/>
            <person name="Da Silva C."/>
            <person name="Brinkmann H."/>
            <person name="Mikhaleva J."/>
            <person name="Olsen L.C."/>
            <person name="Jubin C."/>
            <person name="Canestro C."/>
            <person name="Bouquet J.M."/>
            <person name="Danks G."/>
            <person name="Poulain J."/>
            <person name="Campsteijn C."/>
            <person name="Adamski M."/>
            <person name="Cross I."/>
            <person name="Yadetie F."/>
            <person name="Muffato M."/>
            <person name="Louis A."/>
            <person name="Butcher S."/>
            <person name="Tsagkogeorga G."/>
            <person name="Konrad A."/>
            <person name="Singh S."/>
            <person name="Jensen M.F."/>
            <person name="Cong E.H."/>
            <person name="Eikeseth-Otteraa H."/>
            <person name="Noel B."/>
            <person name="Anthouard V."/>
            <person name="Porcel B.M."/>
            <person name="Kachouri-Lafond R."/>
            <person name="Nishino A."/>
            <person name="Ugolini M."/>
            <person name="Chourrout P."/>
            <person name="Nishida H."/>
            <person name="Aasland R."/>
            <person name="Huzurbazar S."/>
            <person name="Westhof E."/>
            <person name="Delsuc F."/>
            <person name="Lehrach H."/>
            <person name="Reinhardt R."/>
            <person name="Weissenbach J."/>
            <person name="Roy S.W."/>
            <person name="Artiguenave F."/>
            <person name="Postlethwait J.H."/>
            <person name="Manak J.R."/>
            <person name="Thompson E.M."/>
            <person name="Jaillon O."/>
            <person name="Du Pasquier L."/>
            <person name="Boudinot P."/>
            <person name="Liberles D.A."/>
            <person name="Volff J.N."/>
            <person name="Philippe H."/>
            <person name="Lenhard B."/>
            <person name="Roest Crollius H."/>
            <person name="Wincker P."/>
            <person name="Chourrout D."/>
        </authorList>
    </citation>
    <scope>NUCLEOTIDE SEQUENCE [LARGE SCALE GENOMIC DNA]</scope>
</reference>
<protein>
    <submittedName>
        <fullName evidence="2">Uncharacterized protein</fullName>
    </submittedName>
</protein>
<dbReference type="EMBL" id="FN656492">
    <property type="protein sequence ID" value="CBY41545.1"/>
    <property type="molecule type" value="Genomic_DNA"/>
</dbReference>
<feature type="transmembrane region" description="Helical" evidence="1">
    <location>
        <begin position="41"/>
        <end position="65"/>
    </location>
</feature>
<keyword evidence="1" id="KW-1133">Transmembrane helix</keyword>
<keyword evidence="1" id="KW-0812">Transmembrane</keyword>
<evidence type="ECO:0000313" key="2">
    <source>
        <dbReference type="EMBL" id="CBY41545.1"/>
    </source>
</evidence>
<feature type="transmembrane region" description="Helical" evidence="1">
    <location>
        <begin position="12"/>
        <end position="29"/>
    </location>
</feature>
<dbReference type="AlphaFoldDB" id="E4Z1G7"/>
<dbReference type="Proteomes" id="UP000011014">
    <property type="component" value="Unassembled WGS sequence"/>
</dbReference>
<keyword evidence="1" id="KW-0472">Membrane</keyword>
<evidence type="ECO:0000256" key="1">
    <source>
        <dbReference type="SAM" id="Phobius"/>
    </source>
</evidence>
<sequence length="85" mass="9627">MQQSCQQLIIKIIHILLEIIAFVCCLVAVCDGNGHCFGGWVWPFAFATCCISLIWWTFSIILGFCKCCSWGGQSTFVMVYRTYTT</sequence>
<proteinExistence type="predicted"/>
<gene>
    <name evidence="2" type="ORF">GSOID_T00023626001</name>
</gene>
<name>E4Z1G7_OIKDI</name>